<evidence type="ECO:0000256" key="2">
    <source>
        <dbReference type="ARBA" id="ARBA00010735"/>
    </source>
</evidence>
<feature type="transmembrane region" description="Helical" evidence="8">
    <location>
        <begin position="175"/>
        <end position="195"/>
    </location>
</feature>
<dbReference type="PANTHER" id="PTHR34979">
    <property type="entry name" value="INNER MEMBRANE PROTEIN YGAZ"/>
    <property type="match status" value="1"/>
</dbReference>
<dbReference type="Proteomes" id="UP000198324">
    <property type="component" value="Unassembled WGS sequence"/>
</dbReference>
<evidence type="ECO:0000256" key="4">
    <source>
        <dbReference type="ARBA" id="ARBA00022475"/>
    </source>
</evidence>
<keyword evidence="5 8" id="KW-0812">Transmembrane</keyword>
<comment type="subcellular location">
    <subcellularLocation>
        <location evidence="1">Cell membrane</location>
        <topology evidence="1">Multi-pass membrane protein</topology>
    </subcellularLocation>
</comment>
<name>A0A239A9L4_9BACT</name>
<evidence type="ECO:0000313" key="10">
    <source>
        <dbReference type="Proteomes" id="UP000198324"/>
    </source>
</evidence>
<feature type="transmembrane region" description="Helical" evidence="8">
    <location>
        <begin position="56"/>
        <end position="74"/>
    </location>
</feature>
<dbReference type="AlphaFoldDB" id="A0A239A9L4"/>
<accession>A0A239A9L4</accession>
<feature type="transmembrane region" description="Helical" evidence="8">
    <location>
        <begin position="20"/>
        <end position="44"/>
    </location>
</feature>
<dbReference type="OrthoDB" id="9803444at2"/>
<keyword evidence="3" id="KW-0813">Transport</keyword>
<dbReference type="EMBL" id="FZOC01000003">
    <property type="protein sequence ID" value="SNR92346.1"/>
    <property type="molecule type" value="Genomic_DNA"/>
</dbReference>
<keyword evidence="7 8" id="KW-0472">Membrane</keyword>
<evidence type="ECO:0000256" key="8">
    <source>
        <dbReference type="SAM" id="Phobius"/>
    </source>
</evidence>
<dbReference type="Pfam" id="PF03591">
    <property type="entry name" value="AzlC"/>
    <property type="match status" value="1"/>
</dbReference>
<evidence type="ECO:0000256" key="6">
    <source>
        <dbReference type="ARBA" id="ARBA00022989"/>
    </source>
</evidence>
<evidence type="ECO:0000313" key="9">
    <source>
        <dbReference type="EMBL" id="SNR92346.1"/>
    </source>
</evidence>
<gene>
    <name evidence="9" type="ORF">SAMN04488503_1943</name>
</gene>
<comment type="similarity">
    <text evidence="2">Belongs to the AzlC family.</text>
</comment>
<keyword evidence="10" id="KW-1185">Reference proteome</keyword>
<reference evidence="9 10" key="1">
    <citation type="submission" date="2017-06" db="EMBL/GenBank/DDBJ databases">
        <authorList>
            <person name="Kim H.J."/>
            <person name="Triplett B.A."/>
        </authorList>
    </citation>
    <scope>NUCLEOTIDE SEQUENCE [LARGE SCALE GENOMIC DNA]</scope>
    <source>
        <strain evidence="9 10">DSM 13116</strain>
    </source>
</reference>
<organism evidence="9 10">
    <name type="scientific">Humidesulfovibrio mexicanus</name>
    <dbReference type="NCBI Taxonomy" id="147047"/>
    <lineage>
        <taxon>Bacteria</taxon>
        <taxon>Pseudomonadati</taxon>
        <taxon>Thermodesulfobacteriota</taxon>
        <taxon>Desulfovibrionia</taxon>
        <taxon>Desulfovibrionales</taxon>
        <taxon>Desulfovibrionaceae</taxon>
        <taxon>Humidesulfovibrio</taxon>
    </lineage>
</organism>
<feature type="transmembrane region" description="Helical" evidence="8">
    <location>
        <begin position="224"/>
        <end position="240"/>
    </location>
</feature>
<keyword evidence="4" id="KW-1003">Cell membrane</keyword>
<sequence>MKHASPSLPDRLPFTVPGLLAGFRACAPVALGVGVYGVLFGLLARQKGLSWLEAQSMSLLIFAGASQLISLDLWGPELPVLSLIATTFIVNLRHVLMGAALSPQLMRLSGRQAYGSLFFMTDESWAVALARWAEDRRRAAGSDGAFLLGAGLAVYCFWNASTALGHLLVRGLDDPARYGLDFAFTAVFTALLVGLKPRRADVLPLAAAVAAALAVARFCPGKWYILAGAMAGGLTAAFLPEPQNAGDDR</sequence>
<proteinExistence type="inferred from homology"/>
<dbReference type="InterPro" id="IPR011606">
    <property type="entry name" value="Brnchd-chn_aa_trnsp_permease"/>
</dbReference>
<evidence type="ECO:0000256" key="3">
    <source>
        <dbReference type="ARBA" id="ARBA00022448"/>
    </source>
</evidence>
<feature type="transmembrane region" description="Helical" evidence="8">
    <location>
        <begin position="80"/>
        <end position="101"/>
    </location>
</feature>
<evidence type="ECO:0000256" key="7">
    <source>
        <dbReference type="ARBA" id="ARBA00023136"/>
    </source>
</evidence>
<dbReference type="RefSeq" id="WP_089274133.1">
    <property type="nucleotide sequence ID" value="NZ_FZOC01000003.1"/>
</dbReference>
<evidence type="ECO:0000256" key="1">
    <source>
        <dbReference type="ARBA" id="ARBA00004651"/>
    </source>
</evidence>
<dbReference type="GO" id="GO:1903785">
    <property type="term" value="P:L-valine transmembrane transport"/>
    <property type="evidence" value="ECO:0007669"/>
    <property type="project" value="TreeGrafter"/>
</dbReference>
<protein>
    <submittedName>
        <fullName evidence="9">4-azaleucine resistance probable transporter AzlC</fullName>
    </submittedName>
</protein>
<feature type="transmembrane region" description="Helical" evidence="8">
    <location>
        <begin position="202"/>
        <end position="218"/>
    </location>
</feature>
<keyword evidence="6 8" id="KW-1133">Transmembrane helix</keyword>
<evidence type="ECO:0000256" key="5">
    <source>
        <dbReference type="ARBA" id="ARBA00022692"/>
    </source>
</evidence>
<dbReference type="GO" id="GO:0005886">
    <property type="term" value="C:plasma membrane"/>
    <property type="evidence" value="ECO:0007669"/>
    <property type="project" value="UniProtKB-SubCell"/>
</dbReference>
<feature type="transmembrane region" description="Helical" evidence="8">
    <location>
        <begin position="145"/>
        <end position="169"/>
    </location>
</feature>
<dbReference type="PANTHER" id="PTHR34979:SF1">
    <property type="entry name" value="INNER MEMBRANE PROTEIN YGAZ"/>
    <property type="match status" value="1"/>
</dbReference>